<dbReference type="InterPro" id="IPR035925">
    <property type="entry name" value="BSD_dom_sf"/>
</dbReference>
<keyword evidence="4" id="KW-1185">Reference proteome</keyword>
<evidence type="ECO:0000313" key="3">
    <source>
        <dbReference type="EMBL" id="GKV20042.1"/>
    </source>
</evidence>
<feature type="compositionally biased region" description="Acidic residues" evidence="1">
    <location>
        <begin position="15"/>
        <end position="27"/>
    </location>
</feature>
<dbReference type="InterPro" id="IPR005607">
    <property type="entry name" value="BSD_dom"/>
</dbReference>
<accession>A0AAV5K786</accession>
<name>A0AAV5K786_9ROSI</name>
<feature type="region of interest" description="Disordered" evidence="1">
    <location>
        <begin position="141"/>
        <end position="166"/>
    </location>
</feature>
<feature type="region of interest" description="Disordered" evidence="1">
    <location>
        <begin position="1"/>
        <end position="40"/>
    </location>
</feature>
<dbReference type="SMART" id="SM00751">
    <property type="entry name" value="BSD"/>
    <property type="match status" value="1"/>
</dbReference>
<dbReference type="PANTHER" id="PTHR31923">
    <property type="entry name" value="BSD DOMAIN-CONTAINING PROTEIN"/>
    <property type="match status" value="1"/>
</dbReference>
<dbReference type="EMBL" id="BPVZ01000054">
    <property type="protein sequence ID" value="GKV20042.1"/>
    <property type="molecule type" value="Genomic_DNA"/>
</dbReference>
<feature type="compositionally biased region" description="Basic and acidic residues" evidence="1">
    <location>
        <begin position="93"/>
        <end position="103"/>
    </location>
</feature>
<proteinExistence type="predicted"/>
<dbReference type="Proteomes" id="UP001054252">
    <property type="component" value="Unassembled WGS sequence"/>
</dbReference>
<dbReference type="SUPFAM" id="SSF140383">
    <property type="entry name" value="BSD domain-like"/>
    <property type="match status" value="1"/>
</dbReference>
<dbReference type="PANTHER" id="PTHR31923:SF27">
    <property type="entry name" value="BSD DOMAIN-CONTAINING PROTEIN"/>
    <property type="match status" value="1"/>
</dbReference>
<comment type="caution">
    <text evidence="3">The sequence shown here is derived from an EMBL/GenBank/DDBJ whole genome shotgun (WGS) entry which is preliminary data.</text>
</comment>
<organism evidence="3 4">
    <name type="scientific">Rubroshorea leprosula</name>
    <dbReference type="NCBI Taxonomy" id="152421"/>
    <lineage>
        <taxon>Eukaryota</taxon>
        <taxon>Viridiplantae</taxon>
        <taxon>Streptophyta</taxon>
        <taxon>Embryophyta</taxon>
        <taxon>Tracheophyta</taxon>
        <taxon>Spermatophyta</taxon>
        <taxon>Magnoliopsida</taxon>
        <taxon>eudicotyledons</taxon>
        <taxon>Gunneridae</taxon>
        <taxon>Pentapetalae</taxon>
        <taxon>rosids</taxon>
        <taxon>malvids</taxon>
        <taxon>Malvales</taxon>
        <taxon>Dipterocarpaceae</taxon>
        <taxon>Rubroshorea</taxon>
    </lineage>
</organism>
<feature type="region of interest" description="Disordered" evidence="1">
    <location>
        <begin position="87"/>
        <end position="126"/>
    </location>
</feature>
<dbReference type="AlphaFoldDB" id="A0AAV5K786"/>
<evidence type="ECO:0000313" key="4">
    <source>
        <dbReference type="Proteomes" id="UP001054252"/>
    </source>
</evidence>
<sequence>MSWLARSIANSLRLDDDESDSAAADDDVATHTLPSSPPREEIQIQEAGSTLLSPEQEAELHSRGVKEDLTEIKQTLTRQLWGVANFLAPPPMEPDHQMNDRLSSDLNGSHHSGDKEESVAAGGGIRGDFADVGEKLSKMASDYLPFGSRENEEENEEEEEEEEENEEFCAVGITNEVLTFASNIAHHPETWLDFPLDPDEDLDDFIMSDAQREHALIIEHLSPRLAALRIELCPCHMSESYFWKVYFVLLHSRLNKEDAEILSTPQVMEARAMWMKELQNQMKPETDWYGRSDSYLGDSSILHEDLVPAPSSYSAFETVSPRTYASDPTSSITTEYETEKHPVENTEMQFVDKSVIEEKPVLAEEKVLLVGPSSKIVLPNFEDDDDDWPEEEGSEFGGCKSAAFFVGNEEDISFSDLEDDDDSTMPLKLKTVSKNVETS</sequence>
<feature type="region of interest" description="Disordered" evidence="1">
    <location>
        <begin position="47"/>
        <end position="66"/>
    </location>
</feature>
<feature type="compositionally biased region" description="Acidic residues" evidence="1">
    <location>
        <begin position="151"/>
        <end position="166"/>
    </location>
</feature>
<dbReference type="PROSITE" id="PS50858">
    <property type="entry name" value="BSD"/>
    <property type="match status" value="1"/>
</dbReference>
<dbReference type="Pfam" id="PF03909">
    <property type="entry name" value="BSD"/>
    <property type="match status" value="1"/>
</dbReference>
<dbReference type="Gene3D" id="1.10.3970.10">
    <property type="entry name" value="BSD domain"/>
    <property type="match status" value="1"/>
</dbReference>
<evidence type="ECO:0000259" key="2">
    <source>
        <dbReference type="PROSITE" id="PS50858"/>
    </source>
</evidence>
<evidence type="ECO:0000256" key="1">
    <source>
        <dbReference type="SAM" id="MobiDB-lite"/>
    </source>
</evidence>
<reference evidence="3 4" key="1">
    <citation type="journal article" date="2021" name="Commun. Biol.">
        <title>The genome of Shorea leprosula (Dipterocarpaceae) highlights the ecological relevance of drought in aseasonal tropical rainforests.</title>
        <authorList>
            <person name="Ng K.K.S."/>
            <person name="Kobayashi M.J."/>
            <person name="Fawcett J.A."/>
            <person name="Hatakeyama M."/>
            <person name="Paape T."/>
            <person name="Ng C.H."/>
            <person name="Ang C.C."/>
            <person name="Tnah L.H."/>
            <person name="Lee C.T."/>
            <person name="Nishiyama T."/>
            <person name="Sese J."/>
            <person name="O'Brien M.J."/>
            <person name="Copetti D."/>
            <person name="Mohd Noor M.I."/>
            <person name="Ong R.C."/>
            <person name="Putra M."/>
            <person name="Sireger I.Z."/>
            <person name="Indrioko S."/>
            <person name="Kosugi Y."/>
            <person name="Izuno A."/>
            <person name="Isagi Y."/>
            <person name="Lee S.L."/>
            <person name="Shimizu K.K."/>
        </authorList>
    </citation>
    <scope>NUCLEOTIDE SEQUENCE [LARGE SCALE GENOMIC DNA]</scope>
    <source>
        <strain evidence="3">214</strain>
    </source>
</reference>
<gene>
    <name evidence="3" type="ORF">SLEP1_g30219</name>
</gene>
<protein>
    <recommendedName>
        <fullName evidence="2">BSD domain-containing protein</fullName>
    </recommendedName>
</protein>
<feature type="domain" description="BSD" evidence="2">
    <location>
        <begin position="202"/>
        <end position="254"/>
    </location>
</feature>